<feature type="signal peptide" evidence="1">
    <location>
        <begin position="1"/>
        <end position="19"/>
    </location>
</feature>
<keyword evidence="1" id="KW-0732">Signal</keyword>
<organism evidence="2">
    <name type="scientific">Oryza meridionalis</name>
    <dbReference type="NCBI Taxonomy" id="40149"/>
    <lineage>
        <taxon>Eukaryota</taxon>
        <taxon>Viridiplantae</taxon>
        <taxon>Streptophyta</taxon>
        <taxon>Embryophyta</taxon>
        <taxon>Tracheophyta</taxon>
        <taxon>Spermatophyta</taxon>
        <taxon>Magnoliopsida</taxon>
        <taxon>Liliopsida</taxon>
        <taxon>Poales</taxon>
        <taxon>Poaceae</taxon>
        <taxon>BOP clade</taxon>
        <taxon>Oryzoideae</taxon>
        <taxon>Oryzeae</taxon>
        <taxon>Oryzinae</taxon>
        <taxon>Oryza</taxon>
    </lineage>
</organism>
<dbReference type="EnsemblPlants" id="OMERI04G02020.1">
    <property type="protein sequence ID" value="OMERI04G02020.1"/>
    <property type="gene ID" value="OMERI04G02020"/>
</dbReference>
<accession>A0A0E0DAL0</accession>
<feature type="chain" id="PRO_5002356883" evidence="1">
    <location>
        <begin position="20"/>
        <end position="183"/>
    </location>
</feature>
<sequence length="183" mass="20193">MRPLFIFLLAPALPISLEGPRHQSLQPTCAQEARKGDVSDVDNNGPVESGKCAISISQGWESSMLRKVYLIVLEKAKLIANKRLISWESATQQKIRNFCQPGCQYTSLQPNCCRASLASYRAEAAFNRGQFPTGLDRACPPFPLLAVYPAVQSTPAAIKVTNKLRPNRRALPPLEFAVLMLKP</sequence>
<protein>
    <submittedName>
        <fullName evidence="2">Uncharacterized protein</fullName>
    </submittedName>
</protein>
<reference evidence="2" key="1">
    <citation type="submission" date="2015-04" db="UniProtKB">
        <authorList>
            <consortium name="EnsemblPlants"/>
        </authorList>
    </citation>
    <scope>IDENTIFICATION</scope>
</reference>
<evidence type="ECO:0000313" key="2">
    <source>
        <dbReference type="EnsemblPlants" id="OMERI04G02020.1"/>
    </source>
</evidence>
<dbReference type="Proteomes" id="UP000008021">
    <property type="component" value="Chromosome 4"/>
</dbReference>
<evidence type="ECO:0000313" key="3">
    <source>
        <dbReference type="Proteomes" id="UP000008021"/>
    </source>
</evidence>
<dbReference type="AlphaFoldDB" id="A0A0E0DAL0"/>
<proteinExistence type="predicted"/>
<name>A0A0E0DAL0_9ORYZ</name>
<keyword evidence="3" id="KW-1185">Reference proteome</keyword>
<evidence type="ECO:0000256" key="1">
    <source>
        <dbReference type="SAM" id="SignalP"/>
    </source>
</evidence>
<reference evidence="2" key="2">
    <citation type="submission" date="2018-05" db="EMBL/GenBank/DDBJ databases">
        <title>OmerRS3 (Oryza meridionalis Reference Sequence Version 3).</title>
        <authorList>
            <person name="Zhang J."/>
            <person name="Kudrna D."/>
            <person name="Lee S."/>
            <person name="Talag J."/>
            <person name="Welchert J."/>
            <person name="Wing R.A."/>
        </authorList>
    </citation>
    <scope>NUCLEOTIDE SEQUENCE [LARGE SCALE GENOMIC DNA]</scope>
    <source>
        <strain evidence="2">cv. OR44</strain>
    </source>
</reference>
<dbReference type="Gramene" id="OMERI04G02020.1">
    <property type="protein sequence ID" value="OMERI04G02020.1"/>
    <property type="gene ID" value="OMERI04G02020"/>
</dbReference>
<dbReference type="HOGENOM" id="CLU_1589044_0_0_1"/>